<evidence type="ECO:0000313" key="3">
    <source>
        <dbReference type="Proteomes" id="UP000287188"/>
    </source>
</evidence>
<dbReference type="Proteomes" id="UP000287188">
    <property type="component" value="Unassembled WGS sequence"/>
</dbReference>
<sequence>MENPHVSVNEVRRQALVGAGLGAATVLVGLLTGGFGPLAELTLGVNSLSLSGTVGFSLGVLPGFLYQGAKALIPAP</sequence>
<keyword evidence="1" id="KW-0472">Membrane</keyword>
<keyword evidence="1" id="KW-0812">Transmembrane</keyword>
<dbReference type="RefSeq" id="WP_126556994.1">
    <property type="nucleotide sequence ID" value="NZ_BIFS01000002.1"/>
</dbReference>
<evidence type="ECO:0000313" key="2">
    <source>
        <dbReference type="EMBL" id="GCE23594.1"/>
    </source>
</evidence>
<proteinExistence type="predicted"/>
<organism evidence="2 3">
    <name type="scientific">Dictyobacter kobayashii</name>
    <dbReference type="NCBI Taxonomy" id="2014872"/>
    <lineage>
        <taxon>Bacteria</taxon>
        <taxon>Bacillati</taxon>
        <taxon>Chloroflexota</taxon>
        <taxon>Ktedonobacteria</taxon>
        <taxon>Ktedonobacterales</taxon>
        <taxon>Dictyobacteraceae</taxon>
        <taxon>Dictyobacter</taxon>
    </lineage>
</organism>
<accession>A0A402AX12</accession>
<feature type="transmembrane region" description="Helical" evidence="1">
    <location>
        <begin position="15"/>
        <end position="36"/>
    </location>
</feature>
<feature type="transmembrane region" description="Helical" evidence="1">
    <location>
        <begin position="48"/>
        <end position="66"/>
    </location>
</feature>
<name>A0A402AX12_9CHLR</name>
<dbReference type="AlphaFoldDB" id="A0A402AX12"/>
<dbReference type="EMBL" id="BIFS01000002">
    <property type="protein sequence ID" value="GCE23594.1"/>
    <property type="molecule type" value="Genomic_DNA"/>
</dbReference>
<keyword evidence="1" id="KW-1133">Transmembrane helix</keyword>
<comment type="caution">
    <text evidence="2">The sequence shown here is derived from an EMBL/GenBank/DDBJ whole genome shotgun (WGS) entry which is preliminary data.</text>
</comment>
<protein>
    <submittedName>
        <fullName evidence="2">Uncharacterized protein</fullName>
    </submittedName>
</protein>
<reference evidence="3" key="1">
    <citation type="submission" date="2018-12" db="EMBL/GenBank/DDBJ databases">
        <title>Tengunoibacter tsumagoiensis gen. nov., sp. nov., Dictyobacter kobayashii sp. nov., D. alpinus sp. nov., and D. joshuensis sp. nov. and description of Dictyobacteraceae fam. nov. within the order Ktedonobacterales isolated from Tengu-no-mugimeshi.</title>
        <authorList>
            <person name="Wang C.M."/>
            <person name="Zheng Y."/>
            <person name="Sakai Y."/>
            <person name="Toyoda A."/>
            <person name="Minakuchi Y."/>
            <person name="Abe K."/>
            <person name="Yokota A."/>
            <person name="Yabe S."/>
        </authorList>
    </citation>
    <scope>NUCLEOTIDE SEQUENCE [LARGE SCALE GENOMIC DNA]</scope>
    <source>
        <strain evidence="3">Uno11</strain>
    </source>
</reference>
<keyword evidence="3" id="KW-1185">Reference proteome</keyword>
<evidence type="ECO:0000256" key="1">
    <source>
        <dbReference type="SAM" id="Phobius"/>
    </source>
</evidence>
<gene>
    <name evidence="2" type="ORF">KDK_73940</name>
</gene>